<dbReference type="GO" id="GO:1990281">
    <property type="term" value="C:efflux pump complex"/>
    <property type="evidence" value="ECO:0007669"/>
    <property type="project" value="TreeGrafter"/>
</dbReference>
<dbReference type="Gene3D" id="2.40.420.20">
    <property type="match status" value="1"/>
</dbReference>
<dbReference type="AlphaFoldDB" id="A0A7Y7XIT4"/>
<keyword evidence="2" id="KW-0472">Membrane</keyword>
<dbReference type="Gene3D" id="2.40.30.170">
    <property type="match status" value="1"/>
</dbReference>
<evidence type="ECO:0000256" key="2">
    <source>
        <dbReference type="SAM" id="Phobius"/>
    </source>
</evidence>
<keyword evidence="2" id="KW-1133">Transmembrane helix</keyword>
<dbReference type="GO" id="GO:0015562">
    <property type="term" value="F:efflux transmembrane transporter activity"/>
    <property type="evidence" value="ECO:0007669"/>
    <property type="project" value="TreeGrafter"/>
</dbReference>
<comment type="caution">
    <text evidence="3">The sequence shown here is derived from an EMBL/GenBank/DDBJ whole genome shotgun (WGS) entry which is preliminary data.</text>
</comment>
<dbReference type="NCBIfam" id="TIGR01730">
    <property type="entry name" value="RND_mfp"/>
    <property type="match status" value="1"/>
</dbReference>
<dbReference type="SUPFAM" id="SSF111369">
    <property type="entry name" value="HlyD-like secretion proteins"/>
    <property type="match status" value="1"/>
</dbReference>
<organism evidence="3 4">
    <name type="scientific">Pseudomonas gingeri</name>
    <dbReference type="NCBI Taxonomy" id="117681"/>
    <lineage>
        <taxon>Bacteria</taxon>
        <taxon>Pseudomonadati</taxon>
        <taxon>Pseudomonadota</taxon>
        <taxon>Gammaproteobacteria</taxon>
        <taxon>Pseudomonadales</taxon>
        <taxon>Pseudomonadaceae</taxon>
        <taxon>Pseudomonas</taxon>
    </lineage>
</organism>
<evidence type="ECO:0000313" key="4">
    <source>
        <dbReference type="Proteomes" id="UP000539985"/>
    </source>
</evidence>
<evidence type="ECO:0000256" key="1">
    <source>
        <dbReference type="ARBA" id="ARBA00009477"/>
    </source>
</evidence>
<dbReference type="InterPro" id="IPR006143">
    <property type="entry name" value="RND_pump_MFP"/>
</dbReference>
<accession>A0A7Y7XIT4</accession>
<gene>
    <name evidence="3" type="ORF">HX882_27585</name>
</gene>
<name>A0A7Y7XIT4_9PSED</name>
<reference evidence="3 4" key="1">
    <citation type="submission" date="2020-04" db="EMBL/GenBank/DDBJ databases">
        <title>Molecular characterization of pseudomonads from Agaricus bisporus reveal novel blotch 2 pathogens in Western Europe.</title>
        <authorList>
            <person name="Taparia T."/>
            <person name="Krijger M."/>
            <person name="Haynes E."/>
            <person name="Elpinstone J.G."/>
            <person name="Noble R."/>
            <person name="Van Der Wolf J."/>
        </authorList>
    </citation>
    <scope>NUCLEOTIDE SEQUENCE [LARGE SCALE GENOMIC DNA]</scope>
    <source>
        <strain evidence="3 4">H7001</strain>
    </source>
</reference>
<evidence type="ECO:0000313" key="3">
    <source>
        <dbReference type="EMBL" id="NWB99643.1"/>
    </source>
</evidence>
<dbReference type="Proteomes" id="UP000539985">
    <property type="component" value="Unassembled WGS sequence"/>
</dbReference>
<comment type="similarity">
    <text evidence="1">Belongs to the membrane fusion protein (MFP) (TC 8.A.1) family.</text>
</comment>
<dbReference type="RefSeq" id="WP_177105222.1">
    <property type="nucleotide sequence ID" value="NZ_JACAQB010000024.1"/>
</dbReference>
<dbReference type="Gene3D" id="1.10.287.470">
    <property type="entry name" value="Helix hairpin bin"/>
    <property type="match status" value="1"/>
</dbReference>
<dbReference type="Gene3D" id="2.40.50.100">
    <property type="match status" value="1"/>
</dbReference>
<sequence>MFCHVDGFCRTTGPLFGGFCALCLVILLLSGCSPTESIETSAKRAVKLEAVSSVAGEAWRVSGNVRQRQRASLAFESAGRLETLSVDIGDQVRQGQVLAALDLQSVRLRQQQARASLSSSQALAAERKGNYRRQQRLYAAGSIAQSVVESAQASFEQAQARQLRAVSDMALAQHDVERGQLVAPFSGRVVARLADRYAQLTAGKVLLELESSDDRQVAAAVPASQAQGMKPGDVAVAYTAAQPSTPLDLVLEGGSSRAENGLLQTCIFRLRNPSVALSSGLTVLVQLHMEMPRRLAVPVSALLMGPISTNAQVFVYQPATTNETLGKVVIRNVSIAGVEQGRAVIDGGLAEGEQVVSAGVAFLSNGQSVMVYQPTTRLAQN</sequence>
<dbReference type="EMBL" id="JACAQB010000024">
    <property type="protein sequence ID" value="NWB99643.1"/>
    <property type="molecule type" value="Genomic_DNA"/>
</dbReference>
<feature type="transmembrane region" description="Helical" evidence="2">
    <location>
        <begin position="12"/>
        <end position="31"/>
    </location>
</feature>
<protein>
    <submittedName>
        <fullName evidence="3">Efflux RND transporter periplasmic adaptor subunit</fullName>
    </submittedName>
</protein>
<dbReference type="PANTHER" id="PTHR30469:SF15">
    <property type="entry name" value="HLYD FAMILY OF SECRETION PROTEINS"/>
    <property type="match status" value="1"/>
</dbReference>
<keyword evidence="2" id="KW-0812">Transmembrane</keyword>
<dbReference type="PANTHER" id="PTHR30469">
    <property type="entry name" value="MULTIDRUG RESISTANCE PROTEIN MDTA"/>
    <property type="match status" value="1"/>
</dbReference>
<proteinExistence type="inferred from homology"/>